<dbReference type="Pfam" id="PF02594">
    <property type="entry name" value="DUF167"/>
    <property type="match status" value="1"/>
</dbReference>
<reference evidence="2 3" key="1">
    <citation type="submission" date="2024-01" db="EMBL/GenBank/DDBJ databases">
        <authorList>
            <person name="Kunselman E."/>
        </authorList>
    </citation>
    <scope>NUCLEOTIDE SEQUENCE [LARGE SCALE GENOMIC DNA]</scope>
    <source>
        <strain evidence="2">2 abalone samples</strain>
    </source>
</reference>
<dbReference type="InterPro" id="IPR036591">
    <property type="entry name" value="YggU-like_sf"/>
</dbReference>
<evidence type="ECO:0000313" key="3">
    <source>
        <dbReference type="Proteomes" id="UP001314181"/>
    </source>
</evidence>
<dbReference type="EMBL" id="CAWVOK010000034">
    <property type="protein sequence ID" value="CAK8163604.1"/>
    <property type="molecule type" value="Genomic_DNA"/>
</dbReference>
<keyword evidence="3" id="KW-1185">Reference proteome</keyword>
<organism evidence="2 3">
    <name type="scientific">Candidatus Xenohaliotis californiensis</name>
    <dbReference type="NCBI Taxonomy" id="84677"/>
    <lineage>
        <taxon>Bacteria</taxon>
        <taxon>Pseudomonadati</taxon>
        <taxon>Pseudomonadota</taxon>
        <taxon>Alphaproteobacteria</taxon>
        <taxon>Rickettsiales</taxon>
        <taxon>Anaplasmataceae</taxon>
        <taxon>Candidatus Xenohaliotis</taxon>
    </lineage>
</organism>
<dbReference type="Proteomes" id="UP001314181">
    <property type="component" value="Unassembled WGS sequence"/>
</dbReference>
<dbReference type="PANTHER" id="PTHR13420">
    <property type="entry name" value="UPF0235 PROTEIN C15ORF40"/>
    <property type="match status" value="1"/>
</dbReference>
<evidence type="ECO:0000256" key="1">
    <source>
        <dbReference type="ARBA" id="ARBA00010364"/>
    </source>
</evidence>
<accession>A0ABP0EWK0</accession>
<dbReference type="SMART" id="SM01152">
    <property type="entry name" value="DUF167"/>
    <property type="match status" value="1"/>
</dbReference>
<dbReference type="InterPro" id="IPR003746">
    <property type="entry name" value="DUF167"/>
</dbReference>
<dbReference type="RefSeq" id="WP_338364965.1">
    <property type="nucleotide sequence ID" value="NZ_CAWVOK010000034.1"/>
</dbReference>
<proteinExistence type="inferred from homology"/>
<protein>
    <submittedName>
        <fullName evidence="2">DUF167 domain-containing protein</fullName>
    </submittedName>
</protein>
<comment type="similarity">
    <text evidence="1">Belongs to the UPF0235 family.</text>
</comment>
<dbReference type="PANTHER" id="PTHR13420:SF7">
    <property type="entry name" value="UPF0235 PROTEIN C15ORF40"/>
    <property type="match status" value="1"/>
</dbReference>
<dbReference type="Gene3D" id="3.30.1200.10">
    <property type="entry name" value="YggU-like"/>
    <property type="match status" value="1"/>
</dbReference>
<dbReference type="NCBIfam" id="TIGR00251">
    <property type="entry name" value="DUF167 family protein"/>
    <property type="match status" value="1"/>
</dbReference>
<evidence type="ECO:0000313" key="2">
    <source>
        <dbReference type="EMBL" id="CAK8163604.1"/>
    </source>
</evidence>
<name>A0ABP0EWK0_9RICK</name>
<comment type="caution">
    <text evidence="2">The sequence shown here is derived from an EMBL/GenBank/DDBJ whole genome shotgun (WGS) entry which is preliminary data.</text>
</comment>
<sequence length="77" mass="8593">MTSQNIITVHLKPNAKINKVSSIDKNTMIVHTTAVPTNNQANNAMIKIISKFLKIPQSNIIIMLGRKNRIKTVAIKK</sequence>
<gene>
    <name evidence="2" type="ORF">CAXC1_80062</name>
</gene>
<dbReference type="SUPFAM" id="SSF69786">
    <property type="entry name" value="YggU-like"/>
    <property type="match status" value="1"/>
</dbReference>